<dbReference type="InterPro" id="IPR006059">
    <property type="entry name" value="SBP"/>
</dbReference>
<dbReference type="Gene3D" id="3.40.190.10">
    <property type="entry name" value="Periplasmic binding protein-like II"/>
    <property type="match status" value="2"/>
</dbReference>
<gene>
    <name evidence="7" type="ORF">ACFQ1X_14910</name>
</gene>
<accession>A0ABW3LF14</accession>
<dbReference type="SUPFAM" id="SSF53850">
    <property type="entry name" value="Periplasmic binding protein-like II"/>
    <property type="match status" value="1"/>
</dbReference>
<dbReference type="Proteomes" id="UP001597109">
    <property type="component" value="Unassembled WGS sequence"/>
</dbReference>
<dbReference type="EMBL" id="JBHTKI010000023">
    <property type="protein sequence ID" value="MFD1032727.1"/>
    <property type="molecule type" value="Genomic_DNA"/>
</dbReference>
<name>A0ABW3LF14_9BACL</name>
<keyword evidence="8" id="KW-1185">Reference proteome</keyword>
<proteinExistence type="predicted"/>
<evidence type="ECO:0000313" key="8">
    <source>
        <dbReference type="Proteomes" id="UP001597109"/>
    </source>
</evidence>
<keyword evidence="1" id="KW-1003">Cell membrane</keyword>
<keyword evidence="3" id="KW-0472">Membrane</keyword>
<evidence type="ECO:0000256" key="2">
    <source>
        <dbReference type="ARBA" id="ARBA00022729"/>
    </source>
</evidence>
<keyword evidence="2 6" id="KW-0732">Signal</keyword>
<dbReference type="Pfam" id="PF01547">
    <property type="entry name" value="SBP_bac_1"/>
    <property type="match status" value="1"/>
</dbReference>
<organism evidence="7 8">
    <name type="scientific">Metaplanococcus flavidus</name>
    <dbReference type="NCBI Taxonomy" id="569883"/>
    <lineage>
        <taxon>Bacteria</taxon>
        <taxon>Bacillati</taxon>
        <taxon>Bacillota</taxon>
        <taxon>Bacilli</taxon>
        <taxon>Bacillales</taxon>
        <taxon>Caryophanaceae</taxon>
        <taxon>Metaplanococcus</taxon>
    </lineage>
</organism>
<feature type="chain" id="PRO_5045968550" evidence="6">
    <location>
        <begin position="21"/>
        <end position="423"/>
    </location>
</feature>
<comment type="caution">
    <text evidence="7">The sequence shown here is derived from an EMBL/GenBank/DDBJ whole genome shotgun (WGS) entry which is preliminary data.</text>
</comment>
<evidence type="ECO:0000256" key="5">
    <source>
        <dbReference type="ARBA" id="ARBA00023288"/>
    </source>
</evidence>
<evidence type="ECO:0000313" key="7">
    <source>
        <dbReference type="EMBL" id="MFD1032727.1"/>
    </source>
</evidence>
<dbReference type="InterPro" id="IPR050490">
    <property type="entry name" value="Bact_solute-bd_prot1"/>
</dbReference>
<evidence type="ECO:0000256" key="3">
    <source>
        <dbReference type="ARBA" id="ARBA00023136"/>
    </source>
</evidence>
<keyword evidence="5" id="KW-0449">Lipoprotein</keyword>
<evidence type="ECO:0000256" key="1">
    <source>
        <dbReference type="ARBA" id="ARBA00022475"/>
    </source>
</evidence>
<keyword evidence="4" id="KW-0564">Palmitate</keyword>
<evidence type="ECO:0000256" key="4">
    <source>
        <dbReference type="ARBA" id="ARBA00023139"/>
    </source>
</evidence>
<evidence type="ECO:0000256" key="6">
    <source>
        <dbReference type="SAM" id="SignalP"/>
    </source>
</evidence>
<reference evidence="8" key="1">
    <citation type="journal article" date="2019" name="Int. J. Syst. Evol. Microbiol.">
        <title>The Global Catalogue of Microorganisms (GCM) 10K type strain sequencing project: providing services to taxonomists for standard genome sequencing and annotation.</title>
        <authorList>
            <consortium name="The Broad Institute Genomics Platform"/>
            <consortium name="The Broad Institute Genome Sequencing Center for Infectious Disease"/>
            <person name="Wu L."/>
            <person name="Ma J."/>
        </authorList>
    </citation>
    <scope>NUCLEOTIDE SEQUENCE [LARGE SCALE GENOMIC DNA]</scope>
    <source>
        <strain evidence="8">CCUG 56756</strain>
    </source>
</reference>
<protein>
    <submittedName>
        <fullName evidence="7">ABC transporter substrate-binding protein</fullName>
    </submittedName>
</protein>
<dbReference type="PANTHER" id="PTHR43649">
    <property type="entry name" value="ARABINOSE-BINDING PROTEIN-RELATED"/>
    <property type="match status" value="1"/>
</dbReference>
<sequence>MISKKASFMSVFLLVPLILAGCAGESPDDSTAETDSDTGDRTQISFIHWRGEDKEVFDDIIAQFEDEFPEIGVEMNIYPSEQYQATGQRMLTDGSTGDVFTSFPGAQFEAIANAGFFEDLSGEDFVGNFDESLITVGEKDGQQLALPYQLVFNMPVYNKGMFDELGLEVPKSWSEFQEMADTLLENDITPIAFPGADIGPNQFMNSMMMNNAPDEDVFEKLQNGEESLTNEWWVKTLEDFQLLEQNGYIQPDALGTSQDSAMAMVANEEAAMLATGSYHMASLLELNPDLELDLLAPITVEESEAQYEGINTATFMLAINSNSEKKEQAKEFIRFLSRPEIASQYANETGQHLTVNDVEYESEVLQNTAYWIDERTTRFQPRFLITNAQIEAAVLSSIENVLGGAEPMEAAEEAQQIVDENRE</sequence>
<dbReference type="RefSeq" id="WP_379083245.1">
    <property type="nucleotide sequence ID" value="NZ_JBHTKI010000023.1"/>
</dbReference>
<dbReference type="PANTHER" id="PTHR43649:SF33">
    <property type="entry name" value="POLYGALACTURONAN_RHAMNOGALACTURONAN-BINDING PROTEIN YTCQ"/>
    <property type="match status" value="1"/>
</dbReference>
<feature type="signal peptide" evidence="6">
    <location>
        <begin position="1"/>
        <end position="20"/>
    </location>
</feature>
<dbReference type="PROSITE" id="PS51257">
    <property type="entry name" value="PROKAR_LIPOPROTEIN"/>
    <property type="match status" value="1"/>
</dbReference>